<keyword evidence="1" id="KW-0677">Repeat</keyword>
<dbReference type="EMBL" id="JAIQCJ010001083">
    <property type="protein sequence ID" value="KAJ8792704.1"/>
    <property type="molecule type" value="Genomic_DNA"/>
</dbReference>
<dbReference type="AlphaFoldDB" id="A0AB34HMI0"/>
<keyword evidence="3" id="KW-0732">Signal</keyword>
<feature type="domain" description="Ig-like" evidence="4">
    <location>
        <begin position="429"/>
        <end position="524"/>
    </location>
</feature>
<evidence type="ECO:0000313" key="6">
    <source>
        <dbReference type="Proteomes" id="UP001159641"/>
    </source>
</evidence>
<name>A0AB34HMI0_ESCRO</name>
<proteinExistence type="predicted"/>
<dbReference type="FunFam" id="2.60.40.10:FF:000485">
    <property type="entry name" value="Sidekick cell adhesion molecule 2"/>
    <property type="match status" value="1"/>
</dbReference>
<dbReference type="InterPro" id="IPR007110">
    <property type="entry name" value="Ig-like_dom"/>
</dbReference>
<evidence type="ECO:0000256" key="2">
    <source>
        <dbReference type="ARBA" id="ARBA00023157"/>
    </source>
</evidence>
<keyword evidence="2" id="KW-1015">Disulfide bond</keyword>
<comment type="caution">
    <text evidence="5">The sequence shown here is derived from an EMBL/GenBank/DDBJ whole genome shotgun (WGS) entry which is preliminary data.</text>
</comment>
<protein>
    <recommendedName>
        <fullName evidence="4">Ig-like domain-containing protein</fullName>
    </recommendedName>
</protein>
<feature type="signal peptide" evidence="3">
    <location>
        <begin position="1"/>
        <end position="19"/>
    </location>
</feature>
<feature type="domain" description="Ig-like" evidence="4">
    <location>
        <begin position="197"/>
        <end position="326"/>
    </location>
</feature>
<dbReference type="Pfam" id="PF07679">
    <property type="entry name" value="I-set"/>
    <property type="match status" value="3"/>
</dbReference>
<evidence type="ECO:0000256" key="1">
    <source>
        <dbReference type="ARBA" id="ARBA00022737"/>
    </source>
</evidence>
<dbReference type="FunFam" id="2.60.40.10:FF:000236">
    <property type="entry name" value="Sidekick cell adhesion molecule 2"/>
    <property type="match status" value="1"/>
</dbReference>
<organism evidence="5 6">
    <name type="scientific">Eschrichtius robustus</name>
    <name type="common">California gray whale</name>
    <name type="synonym">Eschrichtius gibbosus</name>
    <dbReference type="NCBI Taxonomy" id="9764"/>
    <lineage>
        <taxon>Eukaryota</taxon>
        <taxon>Metazoa</taxon>
        <taxon>Chordata</taxon>
        <taxon>Craniata</taxon>
        <taxon>Vertebrata</taxon>
        <taxon>Euteleostomi</taxon>
        <taxon>Mammalia</taxon>
        <taxon>Eutheria</taxon>
        <taxon>Laurasiatheria</taxon>
        <taxon>Artiodactyla</taxon>
        <taxon>Whippomorpha</taxon>
        <taxon>Cetacea</taxon>
        <taxon>Mysticeti</taxon>
        <taxon>Eschrichtiidae</taxon>
        <taxon>Eschrichtius</taxon>
    </lineage>
</organism>
<dbReference type="InterPro" id="IPR003598">
    <property type="entry name" value="Ig_sub2"/>
</dbReference>
<dbReference type="GO" id="GO:0007411">
    <property type="term" value="P:axon guidance"/>
    <property type="evidence" value="ECO:0007669"/>
    <property type="project" value="TreeGrafter"/>
</dbReference>
<dbReference type="GO" id="GO:0007420">
    <property type="term" value="P:brain development"/>
    <property type="evidence" value="ECO:0007669"/>
    <property type="project" value="TreeGrafter"/>
</dbReference>
<dbReference type="InterPro" id="IPR013783">
    <property type="entry name" value="Ig-like_fold"/>
</dbReference>
<sequence>MGWAPGGTHILTQLTFTATFEVAVTLVPYRDEGLSALPNGTVGGGRGPTCLRLVTLPRARAAGAETAAEAETFLPALSEVSRSQNRLGKSTGRGKSRKGAPLPTLRWFKDAVSINKLQNPRYQVLSSGGLRVQKLRPEDSGIFQCFASNEGGEVQTYTYLDVTSEYYALQSRASQSSAHGHVRKCQCLFSPSTHVAPAFTQLPADTTVTDGATAVLSCAVSGAPRPAIAWRRGRCPHPLEGAANAGSEPSGPALCLLFSLILLTLLFCLSSSGNRILASGSVRIPRFMLLESGGLQITPVLIQDAGNYTCCAANSEGSLHASATLTVWSKDHSPSLTGKFCGSAEIQNYNSARLVGAALCGLQGSSRASPTLFCPSSRGSKFRLLSWCQSSALLRGVQRGDTHHRAVSGALALAAVECRAAAVATCVFPDRTSIVNPPEDRVVIKGTTATLHCGTTHDPRTSLRSARYVWKKDNVVITPSGSSRIVVEKDGSLLISQTWSGDIGDYTCGVISEGGNDSRTARLEVM</sequence>
<dbReference type="PROSITE" id="PS50835">
    <property type="entry name" value="IG_LIKE"/>
    <property type="match status" value="3"/>
</dbReference>
<dbReference type="Gene3D" id="2.60.40.10">
    <property type="entry name" value="Immunoglobulins"/>
    <property type="match status" value="3"/>
</dbReference>
<dbReference type="SMART" id="SM00408">
    <property type="entry name" value="IGc2"/>
    <property type="match status" value="3"/>
</dbReference>
<reference evidence="5 6" key="1">
    <citation type="submission" date="2022-11" db="EMBL/GenBank/DDBJ databases">
        <title>Whole genome sequence of Eschrichtius robustus ER-17-0199.</title>
        <authorList>
            <person name="Bruniche-Olsen A."/>
            <person name="Black A.N."/>
            <person name="Fields C.J."/>
            <person name="Walden K."/>
            <person name="Dewoody J.A."/>
        </authorList>
    </citation>
    <scope>NUCLEOTIDE SEQUENCE [LARGE SCALE GENOMIC DNA]</scope>
    <source>
        <strain evidence="5">ER-17-0199</strain>
        <tissue evidence="5">Blubber</tissue>
    </source>
</reference>
<evidence type="ECO:0000313" key="5">
    <source>
        <dbReference type="EMBL" id="KAJ8792704.1"/>
    </source>
</evidence>
<dbReference type="GO" id="GO:0030424">
    <property type="term" value="C:axon"/>
    <property type="evidence" value="ECO:0007669"/>
    <property type="project" value="TreeGrafter"/>
</dbReference>
<keyword evidence="6" id="KW-1185">Reference proteome</keyword>
<dbReference type="InterPro" id="IPR036179">
    <property type="entry name" value="Ig-like_dom_sf"/>
</dbReference>
<dbReference type="SMART" id="SM00409">
    <property type="entry name" value="IG"/>
    <property type="match status" value="3"/>
</dbReference>
<dbReference type="GO" id="GO:0098632">
    <property type="term" value="F:cell-cell adhesion mediator activity"/>
    <property type="evidence" value="ECO:0007669"/>
    <property type="project" value="TreeGrafter"/>
</dbReference>
<dbReference type="PANTHER" id="PTHR44170:SF49">
    <property type="entry name" value="PROTEIN SIDEKICK-1 ISOFORM X1"/>
    <property type="match status" value="1"/>
</dbReference>
<gene>
    <name evidence="5" type="ORF">J1605_019524</name>
</gene>
<dbReference type="Proteomes" id="UP001159641">
    <property type="component" value="Unassembled WGS sequence"/>
</dbReference>
<dbReference type="GO" id="GO:0005886">
    <property type="term" value="C:plasma membrane"/>
    <property type="evidence" value="ECO:0007669"/>
    <property type="project" value="TreeGrafter"/>
</dbReference>
<evidence type="ECO:0000259" key="4">
    <source>
        <dbReference type="PROSITE" id="PS50835"/>
    </source>
</evidence>
<dbReference type="PANTHER" id="PTHR44170">
    <property type="entry name" value="PROTEIN SIDEKICK"/>
    <property type="match status" value="1"/>
</dbReference>
<dbReference type="InterPro" id="IPR003599">
    <property type="entry name" value="Ig_sub"/>
</dbReference>
<dbReference type="InterPro" id="IPR013098">
    <property type="entry name" value="Ig_I-set"/>
</dbReference>
<accession>A0AB34HMI0</accession>
<feature type="chain" id="PRO_5044255898" description="Ig-like domain-containing protein" evidence="3">
    <location>
        <begin position="20"/>
        <end position="526"/>
    </location>
</feature>
<feature type="domain" description="Ig-like" evidence="4">
    <location>
        <begin position="57"/>
        <end position="163"/>
    </location>
</feature>
<evidence type="ECO:0000256" key="3">
    <source>
        <dbReference type="SAM" id="SignalP"/>
    </source>
</evidence>
<dbReference type="SUPFAM" id="SSF48726">
    <property type="entry name" value="Immunoglobulin"/>
    <property type="match status" value="3"/>
</dbReference>